<dbReference type="SMART" id="SM00382">
    <property type="entry name" value="AAA"/>
    <property type="match status" value="1"/>
</dbReference>
<dbReference type="InterPro" id="IPR003593">
    <property type="entry name" value="AAA+_ATPase"/>
</dbReference>
<dbReference type="InterPro" id="IPR052026">
    <property type="entry name" value="ExeA_AAA_ATPase_DNA-bind"/>
</dbReference>
<dbReference type="Proteomes" id="UP001329915">
    <property type="component" value="Chromosome"/>
</dbReference>
<dbReference type="KEGG" id="dbc:MFMK1_001162"/>
<dbReference type="PANTHER" id="PTHR35894:SF1">
    <property type="entry name" value="PHOSPHORIBULOKINASE _ URIDINE KINASE FAMILY"/>
    <property type="match status" value="1"/>
</dbReference>
<gene>
    <name evidence="2" type="ORF">MFMK1_001162</name>
    <name evidence="3" type="ORF">MFMK1_002117</name>
</gene>
<sequence length="263" mass="30634">MLDFFGMKTVPFTREIDTNQCFVSLSHKEAKARLEYTVKNRLVFLLTGEPGMGKTTIVRSLLHKLDTMHYRYEYICDSSLTPKLFYREILERFGVPCSTRPTEMKRQYRTLMLDMYEQDKKVPVIVLDEAHRFSETMLEEIRFLLNFKEDSMSPLALVLIGQTTLRNQLKVRHLEAIDQRIQVRFQMGALSEKETEEFIRHQEKISETPSDIFSGEAIQAIYNYTQGVPRKINTLASQALLDAYIQGEKIVGEAHVNRVINEL</sequence>
<evidence type="ECO:0000259" key="1">
    <source>
        <dbReference type="SMART" id="SM00382"/>
    </source>
</evidence>
<feature type="domain" description="AAA+ ATPase" evidence="1">
    <location>
        <begin position="40"/>
        <end position="191"/>
    </location>
</feature>
<evidence type="ECO:0000313" key="3">
    <source>
        <dbReference type="EMBL" id="WRO22291.1"/>
    </source>
</evidence>
<keyword evidence="4" id="KW-1185">Reference proteome</keyword>
<dbReference type="RefSeq" id="WP_366921704.1">
    <property type="nucleotide sequence ID" value="NZ_CP121694.1"/>
</dbReference>
<proteinExistence type="predicted"/>
<evidence type="ECO:0000313" key="4">
    <source>
        <dbReference type="Proteomes" id="UP001329915"/>
    </source>
</evidence>
<dbReference type="KEGG" id="dbc:MFMK1_002117"/>
<dbReference type="PANTHER" id="PTHR35894">
    <property type="entry name" value="GENERAL SECRETION PATHWAY PROTEIN A-RELATED"/>
    <property type="match status" value="1"/>
</dbReference>
<protein>
    <submittedName>
        <fullName evidence="2">AAA family ATPase</fullName>
    </submittedName>
</protein>
<evidence type="ECO:0000313" key="2">
    <source>
        <dbReference type="EMBL" id="WRO21354.1"/>
    </source>
</evidence>
<dbReference type="SUPFAM" id="SSF52540">
    <property type="entry name" value="P-loop containing nucleoside triphosphate hydrolases"/>
    <property type="match status" value="1"/>
</dbReference>
<accession>A0AAU0UKR2</accession>
<dbReference type="EMBL" id="CP121694">
    <property type="protein sequence ID" value="WRO21354.1"/>
    <property type="molecule type" value="Genomic_DNA"/>
</dbReference>
<dbReference type="CDD" id="cd00009">
    <property type="entry name" value="AAA"/>
    <property type="match status" value="1"/>
</dbReference>
<organism evidence="2 4">
    <name type="scientific">Metallumcola ferriviriculae</name>
    <dbReference type="NCBI Taxonomy" id="3039180"/>
    <lineage>
        <taxon>Bacteria</taxon>
        <taxon>Bacillati</taxon>
        <taxon>Bacillota</taxon>
        <taxon>Clostridia</taxon>
        <taxon>Neomoorellales</taxon>
        <taxon>Desulfitibacteraceae</taxon>
        <taxon>Metallumcola</taxon>
    </lineage>
</organism>
<dbReference type="Gene3D" id="3.40.50.300">
    <property type="entry name" value="P-loop containing nucleotide triphosphate hydrolases"/>
    <property type="match status" value="1"/>
</dbReference>
<dbReference type="InterPro" id="IPR027417">
    <property type="entry name" value="P-loop_NTPase"/>
</dbReference>
<dbReference type="InterPro" id="IPR049945">
    <property type="entry name" value="AAA_22"/>
</dbReference>
<dbReference type="Pfam" id="PF13401">
    <property type="entry name" value="AAA_22"/>
    <property type="match status" value="1"/>
</dbReference>
<dbReference type="GO" id="GO:0016887">
    <property type="term" value="F:ATP hydrolysis activity"/>
    <property type="evidence" value="ECO:0007669"/>
    <property type="project" value="InterPro"/>
</dbReference>
<name>A0AAU0UKR2_9FIRM</name>
<dbReference type="AlphaFoldDB" id="A0AAU0UKR2"/>
<reference evidence="2 4" key="1">
    <citation type="submission" date="2023-04" db="EMBL/GenBank/DDBJ databases">
        <authorList>
            <person name="Hsu D."/>
        </authorList>
    </citation>
    <scope>NUCLEOTIDE SEQUENCE [LARGE SCALE GENOMIC DNA]</scope>
    <source>
        <strain evidence="2 4">MK1</strain>
    </source>
</reference>
<dbReference type="EMBL" id="CP121694">
    <property type="protein sequence ID" value="WRO22291.1"/>
    <property type="molecule type" value="Genomic_DNA"/>
</dbReference>